<evidence type="ECO:0000313" key="2">
    <source>
        <dbReference type="EMBL" id="RAL45084.1"/>
    </source>
</evidence>
<dbReference type="Proteomes" id="UP000249390">
    <property type="component" value="Unassembled WGS sequence"/>
</dbReference>
<organism evidence="2 3">
    <name type="scientific">Cuscuta australis</name>
    <dbReference type="NCBI Taxonomy" id="267555"/>
    <lineage>
        <taxon>Eukaryota</taxon>
        <taxon>Viridiplantae</taxon>
        <taxon>Streptophyta</taxon>
        <taxon>Embryophyta</taxon>
        <taxon>Tracheophyta</taxon>
        <taxon>Spermatophyta</taxon>
        <taxon>Magnoliopsida</taxon>
        <taxon>eudicotyledons</taxon>
        <taxon>Gunneridae</taxon>
        <taxon>Pentapetalae</taxon>
        <taxon>asterids</taxon>
        <taxon>lamiids</taxon>
        <taxon>Solanales</taxon>
        <taxon>Convolvulaceae</taxon>
        <taxon>Cuscuteae</taxon>
        <taxon>Cuscuta</taxon>
        <taxon>Cuscuta subgen. Grammica</taxon>
        <taxon>Cuscuta sect. Cleistogrammica</taxon>
    </lineage>
</organism>
<comment type="caution">
    <text evidence="2">The sequence shown here is derived from an EMBL/GenBank/DDBJ whole genome shotgun (WGS) entry which is preliminary data.</text>
</comment>
<accession>A0A328DHU0</accession>
<dbReference type="AlphaFoldDB" id="A0A328DHU0"/>
<keyword evidence="3" id="KW-1185">Reference proteome</keyword>
<proteinExistence type="predicted"/>
<protein>
    <submittedName>
        <fullName evidence="2">Uncharacterized protein</fullName>
    </submittedName>
</protein>
<evidence type="ECO:0000256" key="1">
    <source>
        <dbReference type="SAM" id="MobiDB-lite"/>
    </source>
</evidence>
<dbReference type="EMBL" id="NQVE01000140">
    <property type="protein sequence ID" value="RAL45084.1"/>
    <property type="molecule type" value="Genomic_DNA"/>
</dbReference>
<reference evidence="2 3" key="1">
    <citation type="submission" date="2018-06" db="EMBL/GenBank/DDBJ databases">
        <title>The Genome of Cuscuta australis (Dodder) Provides Insight into the Evolution of Plant Parasitism.</title>
        <authorList>
            <person name="Liu H."/>
        </authorList>
    </citation>
    <scope>NUCLEOTIDE SEQUENCE [LARGE SCALE GENOMIC DNA]</scope>
    <source>
        <strain evidence="3">cv. Yunnan</strain>
        <tissue evidence="2">Vines</tissue>
    </source>
</reference>
<sequence length="93" mass="9676">MASSSGFGGLGLEGIVGSEGCSAGGSSEPPAEGKRGEMSGEDEGGNGSNDGAGEMERDLGSLRIKKDIKKRVEEAIDDGEIMNVRWYRIRGLL</sequence>
<evidence type="ECO:0000313" key="3">
    <source>
        <dbReference type="Proteomes" id="UP000249390"/>
    </source>
</evidence>
<feature type="compositionally biased region" description="Low complexity" evidence="1">
    <location>
        <begin position="18"/>
        <end position="30"/>
    </location>
</feature>
<name>A0A328DHU0_9ASTE</name>
<feature type="region of interest" description="Disordered" evidence="1">
    <location>
        <begin position="18"/>
        <end position="60"/>
    </location>
</feature>
<gene>
    <name evidence="2" type="ORF">DM860_015490</name>
</gene>